<dbReference type="Pfam" id="PF08541">
    <property type="entry name" value="ACP_syn_III_C"/>
    <property type="match status" value="1"/>
</dbReference>
<accession>A0A1G8WZS4</accession>
<feature type="domain" description="Beta-ketoacyl-[acyl-carrier-protein] synthase III C-terminal" evidence="3">
    <location>
        <begin position="221"/>
        <end position="295"/>
    </location>
</feature>
<dbReference type="Gene3D" id="3.40.47.10">
    <property type="match status" value="2"/>
</dbReference>
<dbReference type="EMBL" id="FNFO01000001">
    <property type="protein sequence ID" value="SDJ83085.1"/>
    <property type="molecule type" value="Genomic_DNA"/>
</dbReference>
<evidence type="ECO:0000313" key="4">
    <source>
        <dbReference type="EMBL" id="SDJ83085.1"/>
    </source>
</evidence>
<dbReference type="GO" id="GO:0044550">
    <property type="term" value="P:secondary metabolite biosynthetic process"/>
    <property type="evidence" value="ECO:0007669"/>
    <property type="project" value="TreeGrafter"/>
</dbReference>
<evidence type="ECO:0000259" key="3">
    <source>
        <dbReference type="Pfam" id="PF08541"/>
    </source>
</evidence>
<sequence length="296" mass="31899">MGVIIQHIRSFYERKPAPEVTAVSAPVVDVALQSLRALLRRRPARPVSHLVVATTCPDRLTPSLGQELAAAFPELLGPCHVLDLVQGCTGGASALILGSQLAELHQSAVLVVAAEAAHQATSSASPLHDYFSRGSFACLVEGGPHPQRLLGSLSRQYADLRDVVTVNLGHVTPRVIQAQRQPACDPRRYLGLQMDKRMAMRLLRKAEAFYLDLVRTTGTPDYIILHQVNPGIIGHLKQVFARYPATFVDLAAEVGNCGVATVGVALDRIWPEARGKKVFVCSFGTGGMITGGVWQC</sequence>
<keyword evidence="1" id="KW-0808">Transferase</keyword>
<dbReference type="PANTHER" id="PTHR34069:SF2">
    <property type="entry name" value="BETA-KETOACYL-[ACYL-CARRIER-PROTEIN] SYNTHASE III"/>
    <property type="match status" value="1"/>
</dbReference>
<proteinExistence type="predicted"/>
<gene>
    <name evidence="4" type="ORF">SAMN05421823_101212</name>
</gene>
<name>A0A1G8WZS4_9BACT</name>
<dbReference type="Proteomes" id="UP000198510">
    <property type="component" value="Unassembled WGS sequence"/>
</dbReference>
<evidence type="ECO:0000256" key="1">
    <source>
        <dbReference type="ARBA" id="ARBA00022679"/>
    </source>
</evidence>
<dbReference type="PANTHER" id="PTHR34069">
    <property type="entry name" value="3-OXOACYL-[ACYL-CARRIER-PROTEIN] SYNTHASE 3"/>
    <property type="match status" value="1"/>
</dbReference>
<keyword evidence="5" id="KW-1185">Reference proteome</keyword>
<protein>
    <submittedName>
        <fullName evidence="4">3-oxoacyl-[acyl-carrier-protein] synthase III</fullName>
    </submittedName>
</protein>
<dbReference type="InterPro" id="IPR013747">
    <property type="entry name" value="ACP_syn_III_C"/>
</dbReference>
<evidence type="ECO:0000256" key="2">
    <source>
        <dbReference type="ARBA" id="ARBA00023315"/>
    </source>
</evidence>
<organism evidence="4 5">
    <name type="scientific">Catalinimonas alkaloidigena</name>
    <dbReference type="NCBI Taxonomy" id="1075417"/>
    <lineage>
        <taxon>Bacteria</taxon>
        <taxon>Pseudomonadati</taxon>
        <taxon>Bacteroidota</taxon>
        <taxon>Cytophagia</taxon>
        <taxon>Cytophagales</taxon>
        <taxon>Catalimonadaceae</taxon>
        <taxon>Catalinimonas</taxon>
    </lineage>
</organism>
<evidence type="ECO:0000313" key="5">
    <source>
        <dbReference type="Proteomes" id="UP000198510"/>
    </source>
</evidence>
<dbReference type="AlphaFoldDB" id="A0A1G8WZS4"/>
<dbReference type="GO" id="GO:0016746">
    <property type="term" value="F:acyltransferase activity"/>
    <property type="evidence" value="ECO:0007669"/>
    <property type="project" value="UniProtKB-KW"/>
</dbReference>
<keyword evidence="2" id="KW-0012">Acyltransferase</keyword>
<dbReference type="InterPro" id="IPR016039">
    <property type="entry name" value="Thiolase-like"/>
</dbReference>
<dbReference type="STRING" id="1075417.SAMN05421823_101212"/>
<dbReference type="RefSeq" id="WP_089678036.1">
    <property type="nucleotide sequence ID" value="NZ_FNFO01000001.1"/>
</dbReference>
<dbReference type="OrthoDB" id="9815506at2"/>
<dbReference type="SUPFAM" id="SSF53901">
    <property type="entry name" value="Thiolase-like"/>
    <property type="match status" value="1"/>
</dbReference>
<reference evidence="4 5" key="1">
    <citation type="submission" date="2016-10" db="EMBL/GenBank/DDBJ databases">
        <authorList>
            <person name="de Groot N.N."/>
        </authorList>
    </citation>
    <scope>NUCLEOTIDE SEQUENCE [LARGE SCALE GENOMIC DNA]</scope>
    <source>
        <strain evidence="4 5">DSM 25186</strain>
    </source>
</reference>